<dbReference type="PROSITE" id="PS51482">
    <property type="entry name" value="DEGV"/>
    <property type="match status" value="1"/>
</dbReference>
<evidence type="ECO:0000256" key="2">
    <source>
        <dbReference type="ARBA" id="ARBA00023121"/>
    </source>
</evidence>
<keyword evidence="2" id="KW-0446">Lipid-binding</keyword>
<dbReference type="GO" id="GO:0008289">
    <property type="term" value="F:lipid binding"/>
    <property type="evidence" value="ECO:0007669"/>
    <property type="project" value="UniProtKB-KW"/>
</dbReference>
<dbReference type="EMBL" id="QVLV01000012">
    <property type="protein sequence ID" value="RGE58218.1"/>
    <property type="molecule type" value="Genomic_DNA"/>
</dbReference>
<dbReference type="OrthoDB" id="9780660at2"/>
<dbReference type="Proteomes" id="UP000261166">
    <property type="component" value="Unassembled WGS sequence"/>
</dbReference>
<dbReference type="InterPro" id="IPR003797">
    <property type="entry name" value="DegV"/>
</dbReference>
<dbReference type="SUPFAM" id="SSF82549">
    <property type="entry name" value="DAK1/DegV-like"/>
    <property type="match status" value="1"/>
</dbReference>
<sequence length="289" mass="32064">MAGFKIVTDSTADLPKDYIEQNQLGVMVLPYIVEGVSYGIDKEMDVKDFYNKMRGGMMPTTSQVNPESAREYLEGYLEESREILVMSFSSGLSGTYNSACVAAQEIMAERDDCKIIVVDTLCASLGEGLLVHKAVELRKQGKSLEETAEWVESHKLNLVHVFTVDDLFNLHRGGRVSKATAIVGTLASIKPLLHVDNEGHLIAVGKVRGRKKSLHSLVDMMEQRIGSYRDKNDCFFISHGDSQEDAEYVRDLVRERFGIESCIINYVGPTIGAHSGPGTIALFFLGDYR</sequence>
<accession>A0A3E3I176</accession>
<dbReference type="Proteomes" id="UP000260812">
    <property type="component" value="Unassembled WGS sequence"/>
</dbReference>
<reference evidence="3 6" key="1">
    <citation type="submission" date="2018-08" db="EMBL/GenBank/DDBJ databases">
        <title>A genome reference for cultivated species of the human gut microbiota.</title>
        <authorList>
            <person name="Zou Y."/>
            <person name="Xue W."/>
            <person name="Luo G."/>
        </authorList>
    </citation>
    <scope>NUCLEOTIDE SEQUENCE [LARGE SCALE GENOMIC DNA]</scope>
    <source>
        <strain evidence="4 6">AF26-4BH</strain>
        <strain evidence="3">TF05-5AC</strain>
    </source>
</reference>
<dbReference type="NCBIfam" id="TIGR00762">
    <property type="entry name" value="DegV"/>
    <property type="match status" value="1"/>
</dbReference>
<evidence type="ECO:0000256" key="1">
    <source>
        <dbReference type="ARBA" id="ARBA00003238"/>
    </source>
</evidence>
<comment type="function">
    <text evidence="1">May bind long-chain fatty acids, such as palmitate, and may play a role in lipid transport or fatty acid metabolism.</text>
</comment>
<name>A0A3E3I176_9FIRM</name>
<dbReference type="InterPro" id="IPR050270">
    <property type="entry name" value="DegV_domain_contain"/>
</dbReference>
<dbReference type="GeneID" id="97988539"/>
<dbReference type="PANTHER" id="PTHR33434">
    <property type="entry name" value="DEGV DOMAIN-CONTAINING PROTEIN DR_1986-RELATED"/>
    <property type="match status" value="1"/>
</dbReference>
<proteinExistence type="predicted"/>
<keyword evidence="5" id="KW-1185">Reference proteome</keyword>
<dbReference type="InterPro" id="IPR043168">
    <property type="entry name" value="DegV_C"/>
</dbReference>
<dbReference type="Gene3D" id="3.30.1180.10">
    <property type="match status" value="1"/>
</dbReference>
<dbReference type="RefSeq" id="WP_025491067.1">
    <property type="nucleotide sequence ID" value="NZ_CANNOQ010000019.1"/>
</dbReference>
<evidence type="ECO:0000313" key="3">
    <source>
        <dbReference type="EMBL" id="RGE58218.1"/>
    </source>
</evidence>
<dbReference type="Gene3D" id="3.40.50.10440">
    <property type="entry name" value="Dihydroxyacetone kinase, domain 1"/>
    <property type="match status" value="1"/>
</dbReference>
<gene>
    <name evidence="4" type="ORF">DWY69_14730</name>
    <name evidence="3" type="ORF">DXC51_17100</name>
</gene>
<organism evidence="3 5">
    <name type="scientific">Eisenbergiella massiliensis</name>
    <dbReference type="NCBI Taxonomy" id="1720294"/>
    <lineage>
        <taxon>Bacteria</taxon>
        <taxon>Bacillati</taxon>
        <taxon>Bacillota</taxon>
        <taxon>Clostridia</taxon>
        <taxon>Lachnospirales</taxon>
        <taxon>Lachnospiraceae</taxon>
        <taxon>Eisenbergiella</taxon>
    </lineage>
</organism>
<dbReference type="Pfam" id="PF02645">
    <property type="entry name" value="DegV"/>
    <property type="match status" value="1"/>
</dbReference>
<comment type="caution">
    <text evidence="3">The sequence shown here is derived from an EMBL/GenBank/DDBJ whole genome shotgun (WGS) entry which is preliminary data.</text>
</comment>
<evidence type="ECO:0000313" key="4">
    <source>
        <dbReference type="EMBL" id="RGE71090.1"/>
    </source>
</evidence>
<dbReference type="PANTHER" id="PTHR33434:SF3">
    <property type="entry name" value="DEGV DOMAIN-CONTAINING PROTEIN YITS"/>
    <property type="match status" value="1"/>
</dbReference>
<dbReference type="AlphaFoldDB" id="A0A3E3I176"/>
<evidence type="ECO:0000313" key="6">
    <source>
        <dbReference type="Proteomes" id="UP000261166"/>
    </source>
</evidence>
<dbReference type="EMBL" id="QVLU01000012">
    <property type="protein sequence ID" value="RGE71090.1"/>
    <property type="molecule type" value="Genomic_DNA"/>
</dbReference>
<protein>
    <submittedName>
        <fullName evidence="3">DegV family protein</fullName>
    </submittedName>
</protein>
<evidence type="ECO:0000313" key="5">
    <source>
        <dbReference type="Proteomes" id="UP000260812"/>
    </source>
</evidence>
<dbReference type="Gene3D" id="2.20.28.50">
    <property type="entry name" value="degv family protein"/>
    <property type="match status" value="1"/>
</dbReference>